<dbReference type="RefSeq" id="WP_307421934.1">
    <property type="nucleotide sequence ID" value="NZ_JAUSVK010000001.1"/>
</dbReference>
<sequence length="373" mass="39955">MKRIIVAGAGKIGSAVADMLAASGDYAVVLADRSGGQLAAAGVSGAVERRELDVRDGAALDLILAGAYAVLSAAPFHLTIGIAEAAARAGVHYLDLTEDVASTRRVRDLAETANSAFIPQCGLAPGFISIVAHDIASRFDTLDSVRMRVGALPQYPSNALNYNLTWSTDGVINEYCEPCEAIVDGHRVEVPAMEEREEFSLDGVTYEAFNTSGGLGSLCETYLGRVRTLNYRTIRYPGHAAIMKALLNDLGLRHRRDVLKDILENALPATVQDVVVIFVTVSGRRQGRLVQDSYASKIYSRRVGARLYSAIQVTTASAACAVLDMLAAGQLPALGFIRQEDIPLEAFLANRFGAAYAQGEEEALRQRGRLAHS</sequence>
<dbReference type="PANTHER" id="PTHR43796">
    <property type="entry name" value="CARBOXYNORSPERMIDINE SYNTHASE"/>
    <property type="match status" value="1"/>
</dbReference>
<gene>
    <name evidence="3" type="ORF">J3R73_000421</name>
</gene>
<accession>A0ABU0F906</accession>
<dbReference type="Pfam" id="PF03435">
    <property type="entry name" value="Sacchrp_dh_NADP"/>
    <property type="match status" value="1"/>
</dbReference>
<keyword evidence="4" id="KW-1185">Reference proteome</keyword>
<dbReference type="EMBL" id="JAUSVK010000001">
    <property type="protein sequence ID" value="MDQ0390629.1"/>
    <property type="molecule type" value="Genomic_DNA"/>
</dbReference>
<dbReference type="InterPro" id="IPR005097">
    <property type="entry name" value="Sacchrp_dh_NADP-bd"/>
</dbReference>
<protein>
    <submittedName>
        <fullName evidence="3">Saccharopine dehydrogenase-like NADP-dependent oxidoreductase</fullName>
    </submittedName>
</protein>
<evidence type="ECO:0000259" key="1">
    <source>
        <dbReference type="Pfam" id="PF03435"/>
    </source>
</evidence>
<dbReference type="SUPFAM" id="SSF51735">
    <property type="entry name" value="NAD(P)-binding Rossmann-fold domains"/>
    <property type="match status" value="1"/>
</dbReference>
<dbReference type="SUPFAM" id="SSF55347">
    <property type="entry name" value="Glyceraldehyde-3-phosphate dehydrogenase-like, C-terminal domain"/>
    <property type="match status" value="1"/>
</dbReference>
<evidence type="ECO:0000313" key="3">
    <source>
        <dbReference type="EMBL" id="MDQ0390629.1"/>
    </source>
</evidence>
<dbReference type="Pfam" id="PF16653">
    <property type="entry name" value="Sacchrp_dh_C"/>
    <property type="match status" value="1"/>
</dbReference>
<proteinExistence type="predicted"/>
<comment type="caution">
    <text evidence="3">The sequence shown here is derived from an EMBL/GenBank/DDBJ whole genome shotgun (WGS) entry which is preliminary data.</text>
</comment>
<evidence type="ECO:0000259" key="2">
    <source>
        <dbReference type="Pfam" id="PF16653"/>
    </source>
</evidence>
<dbReference type="InterPro" id="IPR032095">
    <property type="entry name" value="Sacchrp_dh-like_C"/>
</dbReference>
<dbReference type="InterPro" id="IPR036291">
    <property type="entry name" value="NAD(P)-bd_dom_sf"/>
</dbReference>
<reference evidence="3 4" key="1">
    <citation type="submission" date="2023-07" db="EMBL/GenBank/DDBJ databases">
        <title>Genomic Encyclopedia of Type Strains, Phase IV (KMG-IV): sequencing the most valuable type-strain genomes for metagenomic binning, comparative biology and taxonomic classification.</title>
        <authorList>
            <person name="Goeker M."/>
        </authorList>
    </citation>
    <scope>NUCLEOTIDE SEQUENCE [LARGE SCALE GENOMIC DNA]</scope>
    <source>
        <strain evidence="3 4">DSM 5896</strain>
    </source>
</reference>
<feature type="domain" description="Saccharopine dehydrogenase NADP binding" evidence="1">
    <location>
        <begin position="4"/>
        <end position="113"/>
    </location>
</feature>
<name>A0ABU0F906_9HYPH</name>
<evidence type="ECO:0000313" key="4">
    <source>
        <dbReference type="Proteomes" id="UP001237448"/>
    </source>
</evidence>
<dbReference type="PANTHER" id="PTHR43796:SF2">
    <property type="entry name" value="CARBOXYNORSPERMIDINE SYNTHASE"/>
    <property type="match status" value="1"/>
</dbReference>
<dbReference type="Gene3D" id="3.40.50.720">
    <property type="entry name" value="NAD(P)-binding Rossmann-like Domain"/>
    <property type="match status" value="1"/>
</dbReference>
<dbReference type="Proteomes" id="UP001237448">
    <property type="component" value="Unassembled WGS sequence"/>
</dbReference>
<dbReference type="Gene3D" id="3.30.360.10">
    <property type="entry name" value="Dihydrodipicolinate Reductase, domain 2"/>
    <property type="match status" value="1"/>
</dbReference>
<feature type="domain" description="Saccharopine dehydrogenase-like C-terminal" evidence="2">
    <location>
        <begin position="122"/>
        <end position="342"/>
    </location>
</feature>
<organism evidence="3 4">
    <name type="scientific">Labrys monachus</name>
    <dbReference type="NCBI Taxonomy" id="217067"/>
    <lineage>
        <taxon>Bacteria</taxon>
        <taxon>Pseudomonadati</taxon>
        <taxon>Pseudomonadota</taxon>
        <taxon>Alphaproteobacteria</taxon>
        <taxon>Hyphomicrobiales</taxon>
        <taxon>Xanthobacteraceae</taxon>
        <taxon>Labrys</taxon>
    </lineage>
</organism>